<reference evidence="1 3" key="2">
    <citation type="journal article" date="2018" name="Plant J.">
        <title>The Physcomitrella patens chromosome-scale assembly reveals moss genome structure and evolution.</title>
        <authorList>
            <person name="Lang D."/>
            <person name="Ullrich K.K."/>
            <person name="Murat F."/>
            <person name="Fuchs J."/>
            <person name="Jenkins J."/>
            <person name="Haas F.B."/>
            <person name="Piednoel M."/>
            <person name="Gundlach H."/>
            <person name="Van Bel M."/>
            <person name="Meyberg R."/>
            <person name="Vives C."/>
            <person name="Morata J."/>
            <person name="Symeonidi A."/>
            <person name="Hiss M."/>
            <person name="Muchero W."/>
            <person name="Kamisugi Y."/>
            <person name="Saleh O."/>
            <person name="Blanc G."/>
            <person name="Decker E.L."/>
            <person name="van Gessel N."/>
            <person name="Grimwood J."/>
            <person name="Hayes R.D."/>
            <person name="Graham S.W."/>
            <person name="Gunter L.E."/>
            <person name="McDaniel S.F."/>
            <person name="Hoernstein S.N.W."/>
            <person name="Larsson A."/>
            <person name="Li F.W."/>
            <person name="Perroud P.F."/>
            <person name="Phillips J."/>
            <person name="Ranjan P."/>
            <person name="Rokshar D.S."/>
            <person name="Rothfels C.J."/>
            <person name="Schneider L."/>
            <person name="Shu S."/>
            <person name="Stevenson D.W."/>
            <person name="Thummler F."/>
            <person name="Tillich M."/>
            <person name="Villarreal Aguilar J.C."/>
            <person name="Widiez T."/>
            <person name="Wong G.K."/>
            <person name="Wymore A."/>
            <person name="Zhang Y."/>
            <person name="Zimmer A.D."/>
            <person name="Quatrano R.S."/>
            <person name="Mayer K.F.X."/>
            <person name="Goodstein D."/>
            <person name="Casacuberta J.M."/>
            <person name="Vandepoele K."/>
            <person name="Reski R."/>
            <person name="Cuming A.C."/>
            <person name="Tuskan G.A."/>
            <person name="Maumus F."/>
            <person name="Salse J."/>
            <person name="Schmutz J."/>
            <person name="Rensing S.A."/>
        </authorList>
    </citation>
    <scope>NUCLEOTIDE SEQUENCE [LARGE SCALE GENOMIC DNA]</scope>
    <source>
        <strain evidence="2 3">cv. Gransden 2004</strain>
    </source>
</reference>
<organism evidence="1">
    <name type="scientific">Physcomitrium patens</name>
    <name type="common">Spreading-leaved earth moss</name>
    <name type="synonym">Physcomitrella patens</name>
    <dbReference type="NCBI Taxonomy" id="3218"/>
    <lineage>
        <taxon>Eukaryota</taxon>
        <taxon>Viridiplantae</taxon>
        <taxon>Streptophyta</taxon>
        <taxon>Embryophyta</taxon>
        <taxon>Bryophyta</taxon>
        <taxon>Bryophytina</taxon>
        <taxon>Bryopsida</taxon>
        <taxon>Funariidae</taxon>
        <taxon>Funariales</taxon>
        <taxon>Funariaceae</taxon>
        <taxon>Physcomitrium</taxon>
    </lineage>
</organism>
<dbReference type="Gramene" id="Pp3c14_80V3.1">
    <property type="protein sequence ID" value="Pp3c14_80V3.1"/>
    <property type="gene ID" value="Pp3c14_80"/>
</dbReference>
<reference evidence="1 3" key="1">
    <citation type="journal article" date="2008" name="Science">
        <title>The Physcomitrella genome reveals evolutionary insights into the conquest of land by plants.</title>
        <authorList>
            <person name="Rensing S."/>
            <person name="Lang D."/>
            <person name="Zimmer A."/>
            <person name="Terry A."/>
            <person name="Salamov A."/>
            <person name="Shapiro H."/>
            <person name="Nishiyama T."/>
            <person name="Perroud P.-F."/>
            <person name="Lindquist E."/>
            <person name="Kamisugi Y."/>
            <person name="Tanahashi T."/>
            <person name="Sakakibara K."/>
            <person name="Fujita T."/>
            <person name="Oishi K."/>
            <person name="Shin-I T."/>
            <person name="Kuroki Y."/>
            <person name="Toyoda A."/>
            <person name="Suzuki Y."/>
            <person name="Hashimoto A."/>
            <person name="Yamaguchi K."/>
            <person name="Sugano A."/>
            <person name="Kohara Y."/>
            <person name="Fujiyama A."/>
            <person name="Anterola A."/>
            <person name="Aoki S."/>
            <person name="Ashton N."/>
            <person name="Barbazuk W.B."/>
            <person name="Barker E."/>
            <person name="Bennetzen J."/>
            <person name="Bezanilla M."/>
            <person name="Blankenship R."/>
            <person name="Cho S.H."/>
            <person name="Dutcher S."/>
            <person name="Estelle M."/>
            <person name="Fawcett J.A."/>
            <person name="Gundlach H."/>
            <person name="Hanada K."/>
            <person name="Heyl A."/>
            <person name="Hicks K.A."/>
            <person name="Hugh J."/>
            <person name="Lohr M."/>
            <person name="Mayer K."/>
            <person name="Melkozernov A."/>
            <person name="Murata T."/>
            <person name="Nelson D."/>
            <person name="Pils B."/>
            <person name="Prigge M."/>
            <person name="Reiss B."/>
            <person name="Renner T."/>
            <person name="Rombauts S."/>
            <person name="Rushton P."/>
            <person name="Sanderfoot A."/>
            <person name="Schween G."/>
            <person name="Shiu S.-H."/>
            <person name="Stueber K."/>
            <person name="Theodoulou F.L."/>
            <person name="Tu H."/>
            <person name="Van de Peer Y."/>
            <person name="Verrier P.J."/>
            <person name="Waters E."/>
            <person name="Wood A."/>
            <person name="Yang L."/>
            <person name="Cove D."/>
            <person name="Cuming A."/>
            <person name="Hasebe M."/>
            <person name="Lucas S."/>
            <person name="Mishler D.B."/>
            <person name="Reski R."/>
            <person name="Grigoriev I."/>
            <person name="Quatrano R.S."/>
            <person name="Boore J.L."/>
        </authorList>
    </citation>
    <scope>NUCLEOTIDE SEQUENCE [LARGE SCALE GENOMIC DNA]</scope>
    <source>
        <strain evidence="2 3">cv. Gransden 2004</strain>
    </source>
</reference>
<reference evidence="2" key="3">
    <citation type="submission" date="2020-12" db="UniProtKB">
        <authorList>
            <consortium name="EnsemblPlants"/>
        </authorList>
    </citation>
    <scope>IDENTIFICATION</scope>
</reference>
<protein>
    <submittedName>
        <fullName evidence="1 2">Uncharacterized protein</fullName>
    </submittedName>
</protein>
<evidence type="ECO:0000313" key="2">
    <source>
        <dbReference type="EnsemblPlants" id="Pp3c14_80V3.1"/>
    </source>
</evidence>
<evidence type="ECO:0000313" key="3">
    <source>
        <dbReference type="Proteomes" id="UP000006727"/>
    </source>
</evidence>
<gene>
    <name evidence="1" type="ORF">PHYPA_017819</name>
</gene>
<accession>A0A2K1JFU1</accession>
<sequence length="21" mass="2523">MGFNFCHTRLFEIFEKSIGFV</sequence>
<dbReference type="InParanoid" id="A0A2K1JFU1"/>
<keyword evidence="3" id="KW-1185">Reference proteome</keyword>
<dbReference type="EnsemblPlants" id="Pp3c14_80V3.1">
    <property type="protein sequence ID" value="Pp3c14_80V3.1"/>
    <property type="gene ID" value="Pp3c14_80"/>
</dbReference>
<dbReference type="EMBL" id="ABEU02000014">
    <property type="protein sequence ID" value="PNR40417.1"/>
    <property type="molecule type" value="Genomic_DNA"/>
</dbReference>
<dbReference type="Proteomes" id="UP000006727">
    <property type="component" value="Chromosome 14"/>
</dbReference>
<dbReference type="AlphaFoldDB" id="A0A2K1JFU1"/>
<evidence type="ECO:0000313" key="1">
    <source>
        <dbReference type="EMBL" id="PNR40417.1"/>
    </source>
</evidence>
<proteinExistence type="predicted"/>
<name>A0A2K1JFU1_PHYPA</name>